<dbReference type="PANTHER" id="PTHR43795">
    <property type="entry name" value="BIFUNCTIONAL ASPARTATE AMINOTRANSFERASE AND GLUTAMATE/ASPARTATE-PREPHENATE AMINOTRANSFERASE-RELATED"/>
    <property type="match status" value="1"/>
</dbReference>
<dbReference type="GO" id="GO:0006520">
    <property type="term" value="P:amino acid metabolic process"/>
    <property type="evidence" value="ECO:0007669"/>
    <property type="project" value="TreeGrafter"/>
</dbReference>
<keyword evidence="3" id="KW-0032">Aminotransferase</keyword>
<reference evidence="7" key="1">
    <citation type="submission" date="2022-11" db="EMBL/GenBank/DDBJ databases">
        <title>Genome Resource of Sclerotinia nivalis Strain SnTB1, a Plant Pathogen Isolated from American Ginseng.</title>
        <authorList>
            <person name="Fan S."/>
        </authorList>
    </citation>
    <scope>NUCLEOTIDE SEQUENCE</scope>
    <source>
        <strain evidence="7">SnTB1</strain>
    </source>
</reference>
<name>A0A9X0AYF4_9HELO</name>
<dbReference type="InterPro" id="IPR050478">
    <property type="entry name" value="Ethylene_sulfur-biosynth"/>
</dbReference>
<evidence type="ECO:0000256" key="3">
    <source>
        <dbReference type="ARBA" id="ARBA00022576"/>
    </source>
</evidence>
<evidence type="ECO:0000313" key="8">
    <source>
        <dbReference type="Proteomes" id="UP001152300"/>
    </source>
</evidence>
<dbReference type="AlphaFoldDB" id="A0A9X0AYF4"/>
<comment type="caution">
    <text evidence="7">The sequence shown here is derived from an EMBL/GenBank/DDBJ whole genome shotgun (WGS) entry which is preliminary data.</text>
</comment>
<feature type="domain" description="Aminotransferase class I/classII large" evidence="6">
    <location>
        <begin position="2"/>
        <end position="207"/>
    </location>
</feature>
<accession>A0A9X0AYF4</accession>
<keyword evidence="4" id="KW-0808">Transferase</keyword>
<dbReference type="Proteomes" id="UP001152300">
    <property type="component" value="Unassembled WGS sequence"/>
</dbReference>
<comment type="cofactor">
    <cofactor evidence="1">
        <name>pyridoxal 5'-phosphate</name>
        <dbReference type="ChEBI" id="CHEBI:597326"/>
    </cofactor>
</comment>
<evidence type="ECO:0000313" key="7">
    <source>
        <dbReference type="EMBL" id="KAJ8071231.1"/>
    </source>
</evidence>
<keyword evidence="8" id="KW-1185">Reference proteome</keyword>
<evidence type="ECO:0000256" key="5">
    <source>
        <dbReference type="ARBA" id="ARBA00022898"/>
    </source>
</evidence>
<proteinExistence type="inferred from homology"/>
<dbReference type="PANTHER" id="PTHR43795:SF32">
    <property type="entry name" value="AMINOTRANSFERASE GLII-RELATED"/>
    <property type="match status" value="1"/>
</dbReference>
<dbReference type="GO" id="GO:0008483">
    <property type="term" value="F:transaminase activity"/>
    <property type="evidence" value="ECO:0007669"/>
    <property type="project" value="UniProtKB-KW"/>
</dbReference>
<evidence type="ECO:0000259" key="6">
    <source>
        <dbReference type="Pfam" id="PF00155"/>
    </source>
</evidence>
<evidence type="ECO:0000256" key="4">
    <source>
        <dbReference type="ARBA" id="ARBA00022679"/>
    </source>
</evidence>
<protein>
    <recommendedName>
        <fullName evidence="6">Aminotransferase class I/classII large domain-containing protein</fullName>
    </recommendedName>
</protein>
<dbReference type="EMBL" id="JAPEIS010000001">
    <property type="protein sequence ID" value="KAJ8071231.1"/>
    <property type="molecule type" value="Genomic_DNA"/>
</dbReference>
<organism evidence="7 8">
    <name type="scientific">Sclerotinia nivalis</name>
    <dbReference type="NCBI Taxonomy" id="352851"/>
    <lineage>
        <taxon>Eukaryota</taxon>
        <taxon>Fungi</taxon>
        <taxon>Dikarya</taxon>
        <taxon>Ascomycota</taxon>
        <taxon>Pezizomycotina</taxon>
        <taxon>Leotiomycetes</taxon>
        <taxon>Helotiales</taxon>
        <taxon>Sclerotiniaceae</taxon>
        <taxon>Sclerotinia</taxon>
    </lineage>
</organism>
<dbReference type="InterPro" id="IPR015424">
    <property type="entry name" value="PyrdxlP-dep_Trfase"/>
</dbReference>
<gene>
    <name evidence="7" type="ORF">OCU04_001566</name>
</gene>
<keyword evidence="5" id="KW-0663">Pyridoxal phosphate</keyword>
<dbReference type="Pfam" id="PF00155">
    <property type="entry name" value="Aminotran_1_2"/>
    <property type="match status" value="1"/>
</dbReference>
<dbReference type="InterPro" id="IPR015422">
    <property type="entry name" value="PyrdxlP-dep_Trfase_small"/>
</dbReference>
<dbReference type="SUPFAM" id="SSF53383">
    <property type="entry name" value="PLP-dependent transferases"/>
    <property type="match status" value="1"/>
</dbReference>
<dbReference type="Gene3D" id="3.90.1150.10">
    <property type="entry name" value="Aspartate Aminotransferase, domain 1"/>
    <property type="match status" value="1"/>
</dbReference>
<dbReference type="GO" id="GO:0030170">
    <property type="term" value="F:pyridoxal phosphate binding"/>
    <property type="evidence" value="ECO:0007669"/>
    <property type="project" value="InterPro"/>
</dbReference>
<dbReference type="InterPro" id="IPR004839">
    <property type="entry name" value="Aminotransferase_I/II_large"/>
</dbReference>
<evidence type="ECO:0000256" key="1">
    <source>
        <dbReference type="ARBA" id="ARBA00001933"/>
    </source>
</evidence>
<dbReference type="OrthoDB" id="7042322at2759"/>
<dbReference type="Gene3D" id="3.40.640.10">
    <property type="entry name" value="Type I PLP-dependent aspartate aminotransferase-like (Major domain)"/>
    <property type="match status" value="1"/>
</dbReference>
<sequence length="220" mass="24102">MKFCKEKGLHYISDELFAMSDFGEEKEFVSALALVGDGEGEESPMDASKVHVIYSMSKDFGAAGIRSGFVISPRNRPVLDGSIIANFMQTSILNDHFLTALCNFPTLPTIITTLKTHLAKNDALVTEAFDSWAIDYLPTTAGFHVFAKLGKDAQTWEEEEDIVKRFLDCGVMVGPGKGFGGIDGQVGWIRISFSIEEKKVKEGLRRIGKTLGLKKESGAV</sequence>
<evidence type="ECO:0000256" key="2">
    <source>
        <dbReference type="ARBA" id="ARBA00007441"/>
    </source>
</evidence>
<dbReference type="InterPro" id="IPR015421">
    <property type="entry name" value="PyrdxlP-dep_Trfase_major"/>
</dbReference>
<comment type="similarity">
    <text evidence="2">Belongs to the class-I pyridoxal-phosphate-dependent aminotransferase family.</text>
</comment>